<comment type="subcellular location">
    <subcellularLocation>
        <location evidence="1">Cytoplasm</location>
        <location evidence="1">Cytoskeleton</location>
        <location evidence="1">Flagellum axoneme</location>
    </subcellularLocation>
</comment>
<dbReference type="SMART" id="SM00365">
    <property type="entry name" value="LRR_SD22"/>
    <property type="match status" value="4"/>
</dbReference>
<organism evidence="13">
    <name type="scientific">Haptolina brevifila</name>
    <dbReference type="NCBI Taxonomy" id="156173"/>
    <lineage>
        <taxon>Eukaryota</taxon>
        <taxon>Haptista</taxon>
        <taxon>Haptophyta</taxon>
        <taxon>Prymnesiophyceae</taxon>
        <taxon>Prymnesiales</taxon>
        <taxon>Prymnesiaceae</taxon>
        <taxon>Haptolina</taxon>
    </lineage>
</organism>
<keyword evidence="7" id="KW-0969">Cilium</keyword>
<proteinExistence type="inferred from homology"/>
<dbReference type="SMART" id="SM00369">
    <property type="entry name" value="LRR_TYP"/>
    <property type="match status" value="3"/>
</dbReference>
<keyword evidence="2" id="KW-0963">Cytoplasm</keyword>
<dbReference type="SUPFAM" id="SSF52075">
    <property type="entry name" value="Outer arm dynein light chain 1"/>
    <property type="match status" value="1"/>
</dbReference>
<dbReference type="PANTHER" id="PTHR45973:SF12">
    <property type="entry name" value="DYNEIN REGULATORY COMPLEX SUBUNIT 3"/>
    <property type="match status" value="1"/>
</dbReference>
<gene>
    <name evidence="13" type="ORF">CBRE1094_LOCUS1742</name>
</gene>
<evidence type="ECO:0000256" key="1">
    <source>
        <dbReference type="ARBA" id="ARBA00004611"/>
    </source>
</evidence>
<comment type="similarity">
    <text evidence="10">Belongs to the DRC3 family.</text>
</comment>
<name>A0A7S2FK74_9EUKA</name>
<keyword evidence="5" id="KW-0282">Flagellum</keyword>
<sequence>MGLAIKPSGPEPAVIDEDLCRRCISTVRTKPTAGGEVETKKETTAFKDVKYLLLSYQNVLKIDNLVGFDKLIKLQLDNNIIEKIENLGHLTALEALDLSFNNISVIQGLETLTNLTTLSLFSNRITQLGGLDTLTKLEVLSVGNNLIQQLDNVMYLRPFTCLQAVNLVGNPFCQDEEYRRYVLAHLKHIKYLDYRLVDQQAVQSAKEAYQEELLELKETEAQDEVKAEEAEQKGKKVALHLTANLKGMDTLFEDLMMNGDGDMTRLRSLQPFQEPLAQLRDAVDNLTDEYVTTVLQHADAKKKERDEFHTALEYAKAQADAESKKAIAEYNALAKRSLTGDVENANSSLQMLHKANDALYEHLMDLEVSESERYAESISTFESSYDELTKKTFECLQVYFGKLRDLEAAYHEKVIAAGSELLERVASDHADYIPEEARTLLGDKDTCMGVINAAHDARVARADAKEDELRTLEDKSNKKTVQRAVDAEYERNRTRVIEVWNLCHKVHKDELKAARLDD</sequence>
<dbReference type="PROSITE" id="PS51450">
    <property type="entry name" value="LRR"/>
    <property type="match status" value="4"/>
</dbReference>
<keyword evidence="8" id="KW-0206">Cytoskeleton</keyword>
<dbReference type="Pfam" id="PF14580">
    <property type="entry name" value="LRR_9"/>
    <property type="match status" value="1"/>
</dbReference>
<keyword evidence="9" id="KW-0966">Cell projection</keyword>
<evidence type="ECO:0000256" key="9">
    <source>
        <dbReference type="ARBA" id="ARBA00023273"/>
    </source>
</evidence>
<evidence type="ECO:0000256" key="2">
    <source>
        <dbReference type="ARBA" id="ARBA00022490"/>
    </source>
</evidence>
<dbReference type="InterPro" id="IPR032675">
    <property type="entry name" value="LRR_dom_sf"/>
</dbReference>
<evidence type="ECO:0000313" key="13">
    <source>
        <dbReference type="EMBL" id="CAD9396925.1"/>
    </source>
</evidence>
<dbReference type="Gene3D" id="3.80.10.10">
    <property type="entry name" value="Ribonuclease Inhibitor"/>
    <property type="match status" value="1"/>
</dbReference>
<keyword evidence="3" id="KW-0433">Leucine-rich repeat</keyword>
<evidence type="ECO:0000256" key="7">
    <source>
        <dbReference type="ARBA" id="ARBA00023069"/>
    </source>
</evidence>
<evidence type="ECO:0000256" key="12">
    <source>
        <dbReference type="SAM" id="Coils"/>
    </source>
</evidence>
<dbReference type="AlphaFoldDB" id="A0A7S2FK74"/>
<evidence type="ECO:0000256" key="6">
    <source>
        <dbReference type="ARBA" id="ARBA00023054"/>
    </source>
</evidence>
<accession>A0A7S2FK74</accession>
<evidence type="ECO:0000256" key="3">
    <source>
        <dbReference type="ARBA" id="ARBA00022614"/>
    </source>
</evidence>
<keyword evidence="4" id="KW-0677">Repeat</keyword>
<dbReference type="EMBL" id="HBGU01003251">
    <property type="protein sequence ID" value="CAD9396925.1"/>
    <property type="molecule type" value="Transcribed_RNA"/>
</dbReference>
<evidence type="ECO:0000256" key="5">
    <source>
        <dbReference type="ARBA" id="ARBA00022846"/>
    </source>
</evidence>
<dbReference type="InterPro" id="IPR001611">
    <property type="entry name" value="Leu-rich_rpt"/>
</dbReference>
<dbReference type="InterPro" id="IPR003591">
    <property type="entry name" value="Leu-rich_rpt_typical-subtyp"/>
</dbReference>
<reference evidence="13" key="1">
    <citation type="submission" date="2021-01" db="EMBL/GenBank/DDBJ databases">
        <authorList>
            <person name="Corre E."/>
            <person name="Pelletier E."/>
            <person name="Niang G."/>
            <person name="Scheremetjew M."/>
            <person name="Finn R."/>
            <person name="Kale V."/>
            <person name="Holt S."/>
            <person name="Cochrane G."/>
            <person name="Meng A."/>
            <person name="Brown T."/>
            <person name="Cohen L."/>
        </authorList>
    </citation>
    <scope>NUCLEOTIDE SEQUENCE</scope>
    <source>
        <strain evidence="13">UTEX LB 985</strain>
    </source>
</reference>
<dbReference type="GO" id="GO:0005929">
    <property type="term" value="C:cilium"/>
    <property type="evidence" value="ECO:0007669"/>
    <property type="project" value="TreeGrafter"/>
</dbReference>
<evidence type="ECO:0000256" key="10">
    <source>
        <dbReference type="ARBA" id="ARBA00038378"/>
    </source>
</evidence>
<evidence type="ECO:0000256" key="11">
    <source>
        <dbReference type="ARBA" id="ARBA00040950"/>
    </source>
</evidence>
<dbReference type="InterPro" id="IPR050576">
    <property type="entry name" value="Cilia_flagella_integrity"/>
</dbReference>
<feature type="coiled-coil region" evidence="12">
    <location>
        <begin position="199"/>
        <end position="233"/>
    </location>
</feature>
<dbReference type="PANTHER" id="PTHR45973">
    <property type="entry name" value="PROTEIN PHOSPHATASE 1 REGULATORY SUBUNIT SDS22-RELATED"/>
    <property type="match status" value="1"/>
</dbReference>
<keyword evidence="6 12" id="KW-0175">Coiled coil</keyword>
<evidence type="ECO:0000256" key="4">
    <source>
        <dbReference type="ARBA" id="ARBA00022737"/>
    </source>
</evidence>
<evidence type="ECO:0000256" key="8">
    <source>
        <dbReference type="ARBA" id="ARBA00023212"/>
    </source>
</evidence>
<protein>
    <recommendedName>
        <fullName evidence="11">Dynein regulatory complex subunit 3</fullName>
    </recommendedName>
</protein>